<sequence length="132" mass="15026">MTSCITSGCSNQEEPKNVAQKITVQKLYSQGNYGDINKVFDTIKVANVVKLLGNTKWEKATVEMDRKPDYKFIIEPVYAEASTKQDTYSMWISQNKDTIEVIKGTDKYVHLNKDDANKWYHGLLGVELKATK</sequence>
<accession>A0ABS1HCP7</accession>
<dbReference type="Proteomes" id="UP000618943">
    <property type="component" value="Unassembled WGS sequence"/>
</dbReference>
<gene>
    <name evidence="1" type="ORF">JFL43_20445</name>
</gene>
<evidence type="ECO:0000313" key="1">
    <source>
        <dbReference type="EMBL" id="MBK3497156.1"/>
    </source>
</evidence>
<dbReference type="RefSeq" id="WP_200750458.1">
    <property type="nucleotide sequence ID" value="NZ_JAEOAH010000051.1"/>
</dbReference>
<evidence type="ECO:0000313" key="2">
    <source>
        <dbReference type="Proteomes" id="UP000618943"/>
    </source>
</evidence>
<dbReference type="EMBL" id="JAEOAH010000051">
    <property type="protein sequence ID" value="MBK3497156.1"/>
    <property type="molecule type" value="Genomic_DNA"/>
</dbReference>
<proteinExistence type="predicted"/>
<keyword evidence="2" id="KW-1185">Reference proteome</keyword>
<comment type="caution">
    <text evidence="1">The sequence shown here is derived from an EMBL/GenBank/DDBJ whole genome shotgun (WGS) entry which is preliminary data.</text>
</comment>
<name>A0ABS1HCP7_9BACL</name>
<evidence type="ECO:0008006" key="3">
    <source>
        <dbReference type="Google" id="ProtNLM"/>
    </source>
</evidence>
<reference evidence="1 2" key="1">
    <citation type="submission" date="2020-12" db="EMBL/GenBank/DDBJ databases">
        <title>YIM B01967 draft genome.</title>
        <authorList>
            <person name="Yan X."/>
        </authorList>
    </citation>
    <scope>NUCLEOTIDE SEQUENCE [LARGE SCALE GENOMIC DNA]</scope>
    <source>
        <strain evidence="1 2">YIM B01967</strain>
    </source>
</reference>
<protein>
    <recommendedName>
        <fullName evidence="3">Lipoprotein</fullName>
    </recommendedName>
</protein>
<organism evidence="1 2">
    <name type="scientific">Viridibacillus soli</name>
    <dbReference type="NCBI Taxonomy" id="2798301"/>
    <lineage>
        <taxon>Bacteria</taxon>
        <taxon>Bacillati</taxon>
        <taxon>Bacillota</taxon>
        <taxon>Bacilli</taxon>
        <taxon>Bacillales</taxon>
        <taxon>Caryophanaceae</taxon>
        <taxon>Viridibacillus</taxon>
    </lineage>
</organism>